<comment type="similarity">
    <text evidence="1">Belongs to the chalcone isomerase family.</text>
</comment>
<evidence type="ECO:0000256" key="1">
    <source>
        <dbReference type="ARBA" id="ARBA00007166"/>
    </source>
</evidence>
<dbReference type="GO" id="GO:0009570">
    <property type="term" value="C:chloroplast stroma"/>
    <property type="evidence" value="ECO:0007669"/>
    <property type="project" value="TreeGrafter"/>
</dbReference>
<dbReference type="AlphaFoldDB" id="A0A2I0A207"/>
<gene>
    <name evidence="5" type="primary">FAP2</name>
    <name evidence="5" type="ORF">AXF42_Ash004119</name>
</gene>
<evidence type="ECO:0000256" key="2">
    <source>
        <dbReference type="ARBA" id="ARBA00024426"/>
    </source>
</evidence>
<dbReference type="SUPFAM" id="SSF54626">
    <property type="entry name" value="Chalcone isomerase"/>
    <property type="match status" value="1"/>
</dbReference>
<dbReference type="Pfam" id="PF16035">
    <property type="entry name" value="Chalcone_2"/>
    <property type="match status" value="1"/>
</dbReference>
<dbReference type="EMBL" id="KZ452037">
    <property type="protein sequence ID" value="PKA49579.1"/>
    <property type="molecule type" value="Genomic_DNA"/>
</dbReference>
<accession>A0A2I0A207</accession>
<reference evidence="5 6" key="1">
    <citation type="journal article" date="2017" name="Nature">
        <title>The Apostasia genome and the evolution of orchids.</title>
        <authorList>
            <person name="Zhang G.Q."/>
            <person name="Liu K.W."/>
            <person name="Li Z."/>
            <person name="Lohaus R."/>
            <person name="Hsiao Y.Y."/>
            <person name="Niu S.C."/>
            <person name="Wang J.Y."/>
            <person name="Lin Y.C."/>
            <person name="Xu Q."/>
            <person name="Chen L.J."/>
            <person name="Yoshida K."/>
            <person name="Fujiwara S."/>
            <person name="Wang Z.W."/>
            <person name="Zhang Y.Q."/>
            <person name="Mitsuda N."/>
            <person name="Wang M."/>
            <person name="Liu G.H."/>
            <person name="Pecoraro L."/>
            <person name="Huang H.X."/>
            <person name="Xiao X.J."/>
            <person name="Lin M."/>
            <person name="Wu X.Y."/>
            <person name="Wu W.L."/>
            <person name="Chen Y.Y."/>
            <person name="Chang S.B."/>
            <person name="Sakamoto S."/>
            <person name="Ohme-Takagi M."/>
            <person name="Yagi M."/>
            <person name="Zeng S.J."/>
            <person name="Shen C.Y."/>
            <person name="Yeh C.M."/>
            <person name="Luo Y.B."/>
            <person name="Tsai W.C."/>
            <person name="Van de Peer Y."/>
            <person name="Liu Z.J."/>
        </authorList>
    </citation>
    <scope>NUCLEOTIDE SEQUENCE [LARGE SCALE GENOMIC DNA]</scope>
    <source>
        <strain evidence="6">cv. Shenzhen</strain>
        <tissue evidence="5">Stem</tissue>
    </source>
</reference>
<dbReference type="GO" id="GO:0005504">
    <property type="term" value="F:fatty acid binding"/>
    <property type="evidence" value="ECO:0007669"/>
    <property type="project" value="TreeGrafter"/>
</dbReference>
<dbReference type="InterPro" id="IPR016089">
    <property type="entry name" value="Chalcone_isomerase_bundle_sf"/>
</dbReference>
<dbReference type="PANTHER" id="PTHR47284">
    <property type="entry name" value="FATTY-ACID-BINDING PROTEIN 2"/>
    <property type="match status" value="1"/>
</dbReference>
<feature type="domain" description="Chalcone isomerase" evidence="4">
    <location>
        <begin position="239"/>
        <end position="413"/>
    </location>
</feature>
<organism evidence="5 6">
    <name type="scientific">Apostasia shenzhenica</name>
    <dbReference type="NCBI Taxonomy" id="1088818"/>
    <lineage>
        <taxon>Eukaryota</taxon>
        <taxon>Viridiplantae</taxon>
        <taxon>Streptophyta</taxon>
        <taxon>Embryophyta</taxon>
        <taxon>Tracheophyta</taxon>
        <taxon>Spermatophyta</taxon>
        <taxon>Magnoliopsida</taxon>
        <taxon>Liliopsida</taxon>
        <taxon>Asparagales</taxon>
        <taxon>Orchidaceae</taxon>
        <taxon>Apostasioideae</taxon>
        <taxon>Apostasia</taxon>
    </lineage>
</organism>
<dbReference type="STRING" id="1088818.A0A2I0A207"/>
<name>A0A2I0A207_9ASPA</name>
<dbReference type="InterPro" id="IPR016087">
    <property type="entry name" value="Chalcone_isomerase"/>
</dbReference>
<dbReference type="GO" id="GO:0016872">
    <property type="term" value="F:intramolecular lyase activity"/>
    <property type="evidence" value="ECO:0007669"/>
    <property type="project" value="InterPro"/>
</dbReference>
<dbReference type="Gene3D" id="3.50.70.10">
    <property type="match status" value="1"/>
</dbReference>
<evidence type="ECO:0000259" key="4">
    <source>
        <dbReference type="Pfam" id="PF16035"/>
    </source>
</evidence>
<dbReference type="SMR" id="A0A2I0A207"/>
<dbReference type="InterPro" id="IPR036298">
    <property type="entry name" value="Chalcone_isomerase_sf"/>
</dbReference>
<evidence type="ECO:0000313" key="5">
    <source>
        <dbReference type="EMBL" id="PKA49579.1"/>
    </source>
</evidence>
<dbReference type="Proteomes" id="UP000236161">
    <property type="component" value="Unassembled WGS sequence"/>
</dbReference>
<dbReference type="InterPro" id="IPR016088">
    <property type="entry name" value="Chalcone_isomerase_3-sand"/>
</dbReference>
<dbReference type="OrthoDB" id="18193at2759"/>
<proteinExistence type="inferred from homology"/>
<protein>
    <recommendedName>
        <fullName evidence="2">Chalcone--flavanone isomerase</fullName>
    </recommendedName>
</protein>
<dbReference type="Gene3D" id="1.10.890.20">
    <property type="match status" value="1"/>
</dbReference>
<sequence length="423" mass="46777">MDRNGGRPYIFSIDSDISQGPGAYWLSQFCSFVDMSLYSSNHLFNSGSLALQEALSCISKFAGVVFVWLSSSSKSSTGRRTLRSDHGGSNSCDYQSHSQIKQYTCRKKIEGLHFNAKPDVQSAITLAFAKLANSTAKRLWKELGQTQAFPVLSLAAALIPPFDNLSSKVLSDSIPLGTSDDQMGEHVDHQRSEGGCYVCDCLAISSVAQSRDAVEPNTGIKFPGILDKFISGDYNRTTEVLVGTGFRNLRVIKLKSLKVYAFGLYVNVDSVCEKLGLKYVSVPINELQNCSDFYEDLLREDIGMTVRLVVNCNGLKISTVRDAFEKSLRIRLQKMNPDTDYHCLTVFGSYFMQDIPLPVGTTIDFRRTADGRLITEIGDKHIGAVHSKDLCRAFFDMYIGDIPVSVQAKQNIAQNVAGLLRRC</sequence>
<keyword evidence="6" id="KW-1185">Reference proteome</keyword>
<evidence type="ECO:0000313" key="6">
    <source>
        <dbReference type="Proteomes" id="UP000236161"/>
    </source>
</evidence>
<feature type="region of interest" description="Disordered" evidence="3">
    <location>
        <begin position="75"/>
        <end position="95"/>
    </location>
</feature>
<evidence type="ECO:0000256" key="3">
    <source>
        <dbReference type="SAM" id="MobiDB-lite"/>
    </source>
</evidence>
<dbReference type="PANTHER" id="PTHR47284:SF3">
    <property type="entry name" value="FATTY-ACID-BINDING PROTEIN 2"/>
    <property type="match status" value="1"/>
</dbReference>